<feature type="domain" description="Apple" evidence="1">
    <location>
        <begin position="13"/>
        <end position="92"/>
    </location>
</feature>
<dbReference type="OrthoDB" id="9993482at2759"/>
<evidence type="ECO:0000313" key="4">
    <source>
        <dbReference type="Proteomes" id="UP000663889"/>
    </source>
</evidence>
<dbReference type="InterPro" id="IPR003609">
    <property type="entry name" value="Pan_app"/>
</dbReference>
<evidence type="ECO:0000313" key="3">
    <source>
        <dbReference type="EMBL" id="CAF0931031.1"/>
    </source>
</evidence>
<sequence>MIYSSSLNHIEDCFYEKRNDTSLNGYNDLHDHWISELDCLDRCLKLKPERCRSFEHWRTHRHGLCVRANISLRDQPSSIGTNLFVDYYEIDCRKDTKAVRLQTTTCPGDELHILVTLNGIDRNYILLGDSSCKPIWSNETHAQFVTHVDNCSLILTDGSIVGKLRWEGVDKDTNEARQYERFFLCPSDINHIRSAHWTTAIMKISTASTFIQSTSLSSSTRRRLSTTSYHNEQSVLPIHKIHLQWILYNRTYSCPQICSISLYSLIHVKLDDLALMSSSFSIDSCDLIALYPYSDYVQKHQLIYRGCSTDPTTIHLSSEINSLSTFSYSFYLYNILKEPIPFQIECKILNTEQKTFINHINCSSLSFIDNDQLSTIQNDKKNYSYILFRSSPIYVQRQLPLNFFEKDKSNIINSIAPIIAVHHIECSLFGFSFLIHWTFYYYDS</sequence>
<dbReference type="Proteomes" id="UP000663889">
    <property type="component" value="Unassembled WGS sequence"/>
</dbReference>
<dbReference type="AlphaFoldDB" id="A0A813XNB9"/>
<protein>
    <recommendedName>
        <fullName evidence="1">Apple domain-containing protein</fullName>
    </recommendedName>
</protein>
<proteinExistence type="predicted"/>
<evidence type="ECO:0000259" key="1">
    <source>
        <dbReference type="PROSITE" id="PS50948"/>
    </source>
</evidence>
<organism evidence="2 4">
    <name type="scientific">Rotaria sordida</name>
    <dbReference type="NCBI Taxonomy" id="392033"/>
    <lineage>
        <taxon>Eukaryota</taxon>
        <taxon>Metazoa</taxon>
        <taxon>Spiralia</taxon>
        <taxon>Gnathifera</taxon>
        <taxon>Rotifera</taxon>
        <taxon>Eurotatoria</taxon>
        <taxon>Bdelloidea</taxon>
        <taxon>Philodinida</taxon>
        <taxon>Philodinidae</taxon>
        <taxon>Rotaria</taxon>
    </lineage>
</organism>
<evidence type="ECO:0000313" key="2">
    <source>
        <dbReference type="EMBL" id="CAF0872374.1"/>
    </source>
</evidence>
<accession>A0A813XNB9</accession>
<dbReference type="PROSITE" id="PS50948">
    <property type="entry name" value="PAN"/>
    <property type="match status" value="1"/>
</dbReference>
<comment type="caution">
    <text evidence="2">The sequence shown here is derived from an EMBL/GenBank/DDBJ whole genome shotgun (WGS) entry which is preliminary data.</text>
</comment>
<dbReference type="EMBL" id="CAJNOU010000116">
    <property type="protein sequence ID" value="CAF0872374.1"/>
    <property type="molecule type" value="Genomic_DNA"/>
</dbReference>
<dbReference type="Proteomes" id="UP000663882">
    <property type="component" value="Unassembled WGS sequence"/>
</dbReference>
<dbReference type="EMBL" id="CAJNOO010000395">
    <property type="protein sequence ID" value="CAF0931031.1"/>
    <property type="molecule type" value="Genomic_DNA"/>
</dbReference>
<dbReference type="SUPFAM" id="SSF57414">
    <property type="entry name" value="Hairpin loop containing domain-like"/>
    <property type="match status" value="1"/>
</dbReference>
<gene>
    <name evidence="3" type="ORF">RFH988_LOCUS10538</name>
    <name evidence="2" type="ORF">SEV965_LOCUS4184</name>
</gene>
<reference evidence="2" key="1">
    <citation type="submission" date="2021-02" db="EMBL/GenBank/DDBJ databases">
        <authorList>
            <person name="Nowell W R."/>
        </authorList>
    </citation>
    <scope>NUCLEOTIDE SEQUENCE</scope>
</reference>
<name>A0A813XNB9_9BILA</name>